<keyword evidence="6" id="KW-0479">Metal-binding</keyword>
<protein>
    <submittedName>
        <fullName evidence="12">Radical SAM protein</fullName>
    </submittedName>
</protein>
<dbReference type="GO" id="GO:0016829">
    <property type="term" value="F:lyase activity"/>
    <property type="evidence" value="ECO:0007669"/>
    <property type="project" value="UniProtKB-KW"/>
</dbReference>
<keyword evidence="5" id="KW-0949">S-adenosyl-L-methionine</keyword>
<reference evidence="12 13" key="1">
    <citation type="submission" date="2019-11" db="EMBL/GenBank/DDBJ databases">
        <title>Comparative genomics of hydrocarbon-degrading Desulfosarcina strains.</title>
        <authorList>
            <person name="Watanabe M."/>
            <person name="Kojima H."/>
            <person name="Fukui M."/>
        </authorList>
    </citation>
    <scope>NUCLEOTIDE SEQUENCE [LARGE SCALE GENOMIC DNA]</scope>
    <source>
        <strain evidence="12 13">28bB2T</strain>
    </source>
</reference>
<sequence>MSFLHPCFDHKAHYEVPRFHLPVAFRCNAACRYCGTNTDREFIPGASNRVMCPEEAVDSLAAIHHLAKDAQGVVGISGPKEPLANPETIETLTLVREKYPHVLRCLCTNGVNLPIYAKTVRHLADSVTVTVNAVSPENWEKIYKHIVYKEKVLTGRAGFERHINNQIAGIKILSPFAKVKINTVLVPGVNEMEIKEIGSLGKRYGAVIHNIMPLIPLNGYGRFPTQMELQNARDRTPLPTFLLCKQCRADACGIPGNQESAAELYRKNLG</sequence>
<dbReference type="Proteomes" id="UP000425960">
    <property type="component" value="Chromosome"/>
</dbReference>
<name>A0A5K7ZRK7_9BACT</name>
<evidence type="ECO:0000256" key="5">
    <source>
        <dbReference type="ARBA" id="ARBA00022691"/>
    </source>
</evidence>
<evidence type="ECO:0000256" key="2">
    <source>
        <dbReference type="ARBA" id="ARBA00005155"/>
    </source>
</evidence>
<dbReference type="EMBL" id="AP021876">
    <property type="protein sequence ID" value="BBO81963.1"/>
    <property type="molecule type" value="Genomic_DNA"/>
</dbReference>
<evidence type="ECO:0000313" key="12">
    <source>
        <dbReference type="EMBL" id="BBO81963.1"/>
    </source>
</evidence>
<dbReference type="SFLD" id="SFLDS00029">
    <property type="entry name" value="Radical_SAM"/>
    <property type="match status" value="1"/>
</dbReference>
<dbReference type="PROSITE" id="PS51918">
    <property type="entry name" value="RADICAL_SAM"/>
    <property type="match status" value="1"/>
</dbReference>
<dbReference type="CDD" id="cd01335">
    <property type="entry name" value="Radical_SAM"/>
    <property type="match status" value="1"/>
</dbReference>
<dbReference type="InterPro" id="IPR058240">
    <property type="entry name" value="rSAM_sf"/>
</dbReference>
<evidence type="ECO:0000256" key="6">
    <source>
        <dbReference type="ARBA" id="ARBA00022723"/>
    </source>
</evidence>
<keyword evidence="10" id="KW-0456">Lyase</keyword>
<keyword evidence="4" id="KW-0004">4Fe-4S</keyword>
<keyword evidence="7" id="KW-0408">Iron</keyword>
<evidence type="ECO:0000256" key="3">
    <source>
        <dbReference type="ARBA" id="ARBA00006804"/>
    </source>
</evidence>
<keyword evidence="9" id="KW-0535">Nitrogen fixation</keyword>
<evidence type="ECO:0000256" key="4">
    <source>
        <dbReference type="ARBA" id="ARBA00022485"/>
    </source>
</evidence>
<dbReference type="KEGG" id="dov:DSCO28_25290"/>
<dbReference type="InterPro" id="IPR007197">
    <property type="entry name" value="rSAM"/>
</dbReference>
<dbReference type="AlphaFoldDB" id="A0A5K7ZRK7"/>
<evidence type="ECO:0000256" key="9">
    <source>
        <dbReference type="ARBA" id="ARBA00023231"/>
    </source>
</evidence>
<dbReference type="RefSeq" id="WP_155322530.1">
    <property type="nucleotide sequence ID" value="NZ_AP021876.1"/>
</dbReference>
<evidence type="ECO:0000313" key="13">
    <source>
        <dbReference type="Proteomes" id="UP000425960"/>
    </source>
</evidence>
<dbReference type="PANTHER" id="PTHR43787">
    <property type="entry name" value="FEMO COFACTOR BIOSYNTHESIS PROTEIN NIFB-RELATED"/>
    <property type="match status" value="1"/>
</dbReference>
<dbReference type="Pfam" id="PF04055">
    <property type="entry name" value="Radical_SAM"/>
    <property type="match status" value="1"/>
</dbReference>
<dbReference type="SUPFAM" id="SSF102114">
    <property type="entry name" value="Radical SAM enzymes"/>
    <property type="match status" value="1"/>
</dbReference>
<comment type="cofactor">
    <cofactor evidence="1">
        <name>[4Fe-4S] cluster</name>
        <dbReference type="ChEBI" id="CHEBI:49883"/>
    </cofactor>
</comment>
<dbReference type="GO" id="GO:0051539">
    <property type="term" value="F:4 iron, 4 sulfur cluster binding"/>
    <property type="evidence" value="ECO:0007669"/>
    <property type="project" value="UniProtKB-KW"/>
</dbReference>
<evidence type="ECO:0000256" key="1">
    <source>
        <dbReference type="ARBA" id="ARBA00001966"/>
    </source>
</evidence>
<feature type="domain" description="Radical SAM core" evidence="11">
    <location>
        <begin position="13"/>
        <end position="255"/>
    </location>
</feature>
<dbReference type="InterPro" id="IPR013785">
    <property type="entry name" value="Aldolase_TIM"/>
</dbReference>
<dbReference type="PANTHER" id="PTHR43787:SF13">
    <property type="entry name" value="FEMO COFACTOR BIOSYNTHESIS PROTEIN NIFB"/>
    <property type="match status" value="1"/>
</dbReference>
<dbReference type="UniPathway" id="UPA00782"/>
<gene>
    <name evidence="12" type="ORF">DSCO28_25290</name>
</gene>
<evidence type="ECO:0000259" key="11">
    <source>
        <dbReference type="PROSITE" id="PS51918"/>
    </source>
</evidence>
<proteinExistence type="inferred from homology"/>
<evidence type="ECO:0000256" key="7">
    <source>
        <dbReference type="ARBA" id="ARBA00023004"/>
    </source>
</evidence>
<dbReference type="GO" id="GO:0046872">
    <property type="term" value="F:metal ion binding"/>
    <property type="evidence" value="ECO:0007669"/>
    <property type="project" value="UniProtKB-KW"/>
</dbReference>
<dbReference type="Gene3D" id="3.20.20.70">
    <property type="entry name" value="Aldolase class I"/>
    <property type="match status" value="1"/>
</dbReference>
<keyword evidence="8" id="KW-0411">Iron-sulfur</keyword>
<evidence type="ECO:0000256" key="10">
    <source>
        <dbReference type="ARBA" id="ARBA00023239"/>
    </source>
</evidence>
<comment type="similarity">
    <text evidence="3">Belongs to the radical SAM superfamily. NifB family.</text>
</comment>
<evidence type="ECO:0000256" key="8">
    <source>
        <dbReference type="ARBA" id="ARBA00023014"/>
    </source>
</evidence>
<comment type="pathway">
    <text evidence="2">Cofactor biosynthesis; Fe-Mo cofactor biosynthesis.</text>
</comment>
<accession>A0A5K7ZRK7</accession>
<organism evidence="12 13">
    <name type="scientific">Desulfosarcina ovata subsp. sediminis</name>
    <dbReference type="NCBI Taxonomy" id="885957"/>
    <lineage>
        <taxon>Bacteria</taxon>
        <taxon>Pseudomonadati</taxon>
        <taxon>Thermodesulfobacteriota</taxon>
        <taxon>Desulfobacteria</taxon>
        <taxon>Desulfobacterales</taxon>
        <taxon>Desulfosarcinaceae</taxon>
        <taxon>Desulfosarcina</taxon>
    </lineage>
</organism>